<evidence type="ECO:0000256" key="5">
    <source>
        <dbReference type="ARBA" id="ARBA00022884"/>
    </source>
</evidence>
<evidence type="ECO:0000256" key="10">
    <source>
        <dbReference type="SAM" id="MobiDB-lite"/>
    </source>
</evidence>
<comment type="catalytic activity">
    <reaction evidence="1">
        <text>[protein]-peptidylproline (omega=180) = [protein]-peptidylproline (omega=0)</text>
        <dbReference type="Rhea" id="RHEA:16237"/>
        <dbReference type="Rhea" id="RHEA-COMP:10747"/>
        <dbReference type="Rhea" id="RHEA-COMP:10748"/>
        <dbReference type="ChEBI" id="CHEBI:83833"/>
        <dbReference type="ChEBI" id="CHEBI:83834"/>
        <dbReference type="EC" id="5.2.1.8"/>
    </reaction>
</comment>
<feature type="compositionally biased region" description="Basic residues" evidence="10">
    <location>
        <begin position="739"/>
        <end position="756"/>
    </location>
</feature>
<keyword evidence="6" id="KW-0697">Rotamase</keyword>
<dbReference type="Pfam" id="PF00076">
    <property type="entry name" value="RRM_1"/>
    <property type="match status" value="1"/>
</dbReference>
<evidence type="ECO:0000256" key="9">
    <source>
        <dbReference type="PROSITE-ProRule" id="PRU00176"/>
    </source>
</evidence>
<dbReference type="PANTHER" id="PTHR45843:SF1">
    <property type="entry name" value="PEPTIDYL-PROLYL CIS-TRANS ISOMERASE-LIKE 4"/>
    <property type="match status" value="1"/>
</dbReference>
<dbReference type="FunFam" id="2.40.100.10:FF:000015">
    <property type="entry name" value="Peptidyl-prolyl cis-trans isomerase"/>
    <property type="match status" value="1"/>
</dbReference>
<feature type="compositionally biased region" description="Acidic residues" evidence="10">
    <location>
        <begin position="680"/>
        <end position="691"/>
    </location>
</feature>
<feature type="domain" description="PPIase cyclophilin-type" evidence="11">
    <location>
        <begin position="1"/>
        <end position="160"/>
    </location>
</feature>
<dbReference type="EC" id="5.2.1.8" evidence="4"/>
<feature type="compositionally biased region" description="Basic and acidic residues" evidence="10">
    <location>
        <begin position="417"/>
        <end position="517"/>
    </location>
</feature>
<evidence type="ECO:0000256" key="8">
    <source>
        <dbReference type="ARBA" id="ARBA00023242"/>
    </source>
</evidence>
<evidence type="ECO:0000256" key="6">
    <source>
        <dbReference type="ARBA" id="ARBA00023110"/>
    </source>
</evidence>
<dbReference type="GO" id="GO:0003723">
    <property type="term" value="F:RNA binding"/>
    <property type="evidence" value="ECO:0007669"/>
    <property type="project" value="UniProtKB-UniRule"/>
</dbReference>
<feature type="domain" description="RRM" evidence="12">
    <location>
        <begin position="239"/>
        <end position="317"/>
    </location>
</feature>
<dbReference type="GO" id="GO:0003755">
    <property type="term" value="F:peptidyl-prolyl cis-trans isomerase activity"/>
    <property type="evidence" value="ECO:0007669"/>
    <property type="project" value="UniProtKB-KW"/>
</dbReference>
<evidence type="ECO:0000259" key="11">
    <source>
        <dbReference type="PROSITE" id="PS50072"/>
    </source>
</evidence>
<feature type="region of interest" description="Disordered" evidence="10">
    <location>
        <begin position="417"/>
        <end position="535"/>
    </location>
</feature>
<feature type="compositionally biased region" description="Low complexity" evidence="10">
    <location>
        <begin position="589"/>
        <end position="608"/>
    </location>
</feature>
<dbReference type="FunFam" id="3.30.70.330:FF:000287">
    <property type="entry name" value="Peptidyl-prolyl cis-trans isomerase"/>
    <property type="match status" value="1"/>
</dbReference>
<dbReference type="PROSITE" id="PS50072">
    <property type="entry name" value="CSA_PPIASE_2"/>
    <property type="match status" value="1"/>
</dbReference>
<evidence type="ECO:0000256" key="4">
    <source>
        <dbReference type="ARBA" id="ARBA00013194"/>
    </source>
</evidence>
<dbReference type="SUPFAM" id="SSF54928">
    <property type="entry name" value="RNA-binding domain, RBD"/>
    <property type="match status" value="1"/>
</dbReference>
<dbReference type="GO" id="GO:0005634">
    <property type="term" value="C:nucleus"/>
    <property type="evidence" value="ECO:0007669"/>
    <property type="project" value="UniProtKB-SubCell"/>
</dbReference>
<protein>
    <recommendedName>
        <fullName evidence="4">peptidylprolyl isomerase</fullName>
        <ecNumber evidence="4">5.2.1.8</ecNumber>
    </recommendedName>
</protein>
<evidence type="ECO:0000313" key="13">
    <source>
        <dbReference type="EMBL" id="JAC88299.1"/>
    </source>
</evidence>
<feature type="compositionally biased region" description="Basic residues" evidence="10">
    <location>
        <begin position="696"/>
        <end position="723"/>
    </location>
</feature>
<evidence type="ECO:0000256" key="3">
    <source>
        <dbReference type="ARBA" id="ARBA00004123"/>
    </source>
</evidence>
<proteinExistence type="evidence at transcript level"/>
<comment type="subcellular location">
    <subcellularLocation>
        <location evidence="3">Nucleus</location>
    </subcellularLocation>
</comment>
<dbReference type="SUPFAM" id="SSF50891">
    <property type="entry name" value="Cyclophilin-like"/>
    <property type="match status" value="1"/>
</dbReference>
<dbReference type="AlphaFoldDB" id="A0A069DZI3"/>
<dbReference type="PANTHER" id="PTHR45843">
    <property type="entry name" value="PEPTIDYL-PROLYL CIS-TRANS ISOMERASE-LIKE 4"/>
    <property type="match status" value="1"/>
</dbReference>
<dbReference type="InterPro" id="IPR000504">
    <property type="entry name" value="RRM_dom"/>
</dbReference>
<comment type="function">
    <text evidence="2">PPIases accelerate the folding of proteins. It catalyzes the cis-trans isomerization of proline imidic peptide bonds in oligopeptides.</text>
</comment>
<keyword evidence="8" id="KW-0539">Nucleus</keyword>
<feature type="compositionally biased region" description="Basic residues" evidence="10">
    <location>
        <begin position="624"/>
        <end position="640"/>
    </location>
</feature>
<feature type="compositionally biased region" description="Basic residues" evidence="10">
    <location>
        <begin position="658"/>
        <end position="676"/>
    </location>
</feature>
<keyword evidence="7 13" id="KW-0413">Isomerase</keyword>
<dbReference type="PROSITE" id="PS50102">
    <property type="entry name" value="RRM"/>
    <property type="match status" value="1"/>
</dbReference>
<dbReference type="PRINTS" id="PR00153">
    <property type="entry name" value="CSAPPISMRASE"/>
</dbReference>
<name>A0A069DZI3_9HEMI</name>
<keyword evidence="5 9" id="KW-0694">RNA-binding</keyword>
<dbReference type="InterPro" id="IPR035542">
    <property type="entry name" value="CRIP"/>
</dbReference>
<dbReference type="Gene3D" id="3.30.70.330">
    <property type="match status" value="1"/>
</dbReference>
<dbReference type="CDD" id="cd12235">
    <property type="entry name" value="RRM_PPIL4"/>
    <property type="match status" value="1"/>
</dbReference>
<organism evidence="13">
    <name type="scientific">Panstrongylus megistus</name>
    <dbReference type="NCBI Taxonomy" id="65343"/>
    <lineage>
        <taxon>Eukaryota</taxon>
        <taxon>Metazoa</taxon>
        <taxon>Ecdysozoa</taxon>
        <taxon>Arthropoda</taxon>
        <taxon>Hexapoda</taxon>
        <taxon>Insecta</taxon>
        <taxon>Pterygota</taxon>
        <taxon>Neoptera</taxon>
        <taxon>Paraneoptera</taxon>
        <taxon>Hemiptera</taxon>
        <taxon>Heteroptera</taxon>
        <taxon>Panheteroptera</taxon>
        <taxon>Cimicomorpha</taxon>
        <taxon>Reduviidae</taxon>
        <taxon>Triatominae</taxon>
        <taxon>Panstrongylus</taxon>
    </lineage>
</organism>
<dbReference type="SMART" id="SM00360">
    <property type="entry name" value="RRM"/>
    <property type="match status" value="1"/>
</dbReference>
<evidence type="ECO:0000256" key="2">
    <source>
        <dbReference type="ARBA" id="ARBA00002388"/>
    </source>
</evidence>
<evidence type="ECO:0000259" key="12">
    <source>
        <dbReference type="PROSITE" id="PS50102"/>
    </source>
</evidence>
<dbReference type="InterPro" id="IPR035538">
    <property type="entry name" value="Cyclophilin_PPIL4"/>
</dbReference>
<dbReference type="InterPro" id="IPR029000">
    <property type="entry name" value="Cyclophilin-like_dom_sf"/>
</dbReference>
<dbReference type="InterPro" id="IPR002130">
    <property type="entry name" value="Cyclophilin-type_PPIase_dom"/>
</dbReference>
<dbReference type="Pfam" id="PF00160">
    <property type="entry name" value="Pro_isomerase"/>
    <property type="match status" value="1"/>
</dbReference>
<sequence length="756" mass="87759">MAVVIETTVGDITVDLYTEERPQTCKNFLKLCKIKYYNFCLFHSIQANFIAQTGDPTGIGTGGESVFGIVYGSESRYYEGEKMPKIKHNKPGLLSMVNCGNNMLGSQFFVTLGTDLQSLEEHCVFAEVTEGHDILVKLNDAICDHQHRPYQDIRITHTVILDDPFEDLPGLIVPLHSPDLTQIKASNGRIGADEKINDEEGLSEAQLHEIKADREAKARATILEIVGDLPDADIAPPENVLFVCKLNPVTTDEDLEIIFSRFGKVKSCEVIRDHATGESLQYAFVEFDDQRSCEQAYLKMDNVLIDDRRIHVDFSQSVSKIKWKGKGRGVQYFDKIDEKESSRSNSERYGGGKRDHYRERDRDRDRERSDRRGRDDERRRRGGDRENDEHRLGRRSDRRREDRWGCEDDRWDEEGKRRYDRRRDDERRYGRRGDDRRRGGMDDDRRRGDDKKRNGTERRSGIEKESSRKTETSDSKEERFRESKGSFENKEETSKRESSKPTNRDKNSSLRKVEEKVMNSISEMKSKEDVKDAGNVINLNTPQEIVERVETFDEHFPNDNNYKFITKEDPAKLAASDVPRRKKKRRRVSTSSNSTSSESSETSSSSTSVERKKKSKSSLTVAKKYYHKGKLIKIVKKKRNKSSDSETLSDESSDSDRRRKKRRYRKIVKVIKKRRRTSDDSDSDSSSSEDSDSSRYRKRRRKSDRNNKKKRKDNMKKNKKKKHYESSETSESEAEKEKRKNKNSSNSKKHKTEGSE</sequence>
<feature type="region of interest" description="Disordered" evidence="10">
    <location>
        <begin position="338"/>
        <end position="394"/>
    </location>
</feature>
<dbReference type="CDD" id="cd01921">
    <property type="entry name" value="cyclophilin_RRM"/>
    <property type="match status" value="1"/>
</dbReference>
<dbReference type="InterPro" id="IPR035979">
    <property type="entry name" value="RBD_domain_sf"/>
</dbReference>
<accession>A0A069DZI3</accession>
<dbReference type="EMBL" id="GBGD01000590">
    <property type="protein sequence ID" value="JAC88299.1"/>
    <property type="molecule type" value="mRNA"/>
</dbReference>
<feature type="region of interest" description="Disordered" evidence="10">
    <location>
        <begin position="552"/>
        <end position="756"/>
    </location>
</feature>
<dbReference type="Gene3D" id="2.40.100.10">
    <property type="entry name" value="Cyclophilin-like"/>
    <property type="match status" value="1"/>
</dbReference>
<reference evidence="13" key="1">
    <citation type="journal article" date="2015" name="J. Med. Entomol.">
        <title>A Deep Insight Into the Sialotranscriptome of the Chagas Disease Vector, Panstrongylus megistus (Hemiptera: Heteroptera).</title>
        <authorList>
            <person name="Ribeiro J.M."/>
            <person name="Schwarz A."/>
            <person name="Francischetti I.M."/>
        </authorList>
    </citation>
    <scope>NUCLEOTIDE SEQUENCE</scope>
    <source>
        <tissue evidence="13">Salivary glands</tissue>
    </source>
</reference>
<evidence type="ECO:0000256" key="7">
    <source>
        <dbReference type="ARBA" id="ARBA00023235"/>
    </source>
</evidence>
<dbReference type="InterPro" id="IPR012677">
    <property type="entry name" value="Nucleotide-bd_a/b_plait_sf"/>
</dbReference>
<evidence type="ECO:0000256" key="1">
    <source>
        <dbReference type="ARBA" id="ARBA00000971"/>
    </source>
</evidence>